<dbReference type="KEGG" id="aas:Aasi_0131"/>
<evidence type="ECO:0000256" key="3">
    <source>
        <dbReference type="PROSITE-ProRule" id="PRU00023"/>
    </source>
</evidence>
<dbReference type="PANTHER" id="PTHR24171">
    <property type="entry name" value="ANKYRIN REPEAT DOMAIN-CONTAINING PROTEIN 39-RELATED"/>
    <property type="match status" value="1"/>
</dbReference>
<dbReference type="PROSITE" id="PS50297">
    <property type="entry name" value="ANK_REP_REGION"/>
    <property type="match status" value="2"/>
</dbReference>
<dbReference type="Pfam" id="PF12796">
    <property type="entry name" value="Ank_2"/>
    <property type="match status" value="1"/>
</dbReference>
<protein>
    <submittedName>
        <fullName evidence="4">Ankyrin</fullName>
    </submittedName>
</protein>
<dbReference type="RefSeq" id="WP_012472349.1">
    <property type="nucleotide sequence ID" value="NC_010830.1"/>
</dbReference>
<keyword evidence="2 3" id="KW-0040">ANK repeat</keyword>
<evidence type="ECO:0000313" key="4">
    <source>
        <dbReference type="EMBL" id="ACE05578.1"/>
    </source>
</evidence>
<keyword evidence="1" id="KW-0677">Repeat</keyword>
<dbReference type="PROSITE" id="PS50088">
    <property type="entry name" value="ANK_REPEAT"/>
    <property type="match status" value="2"/>
</dbReference>
<dbReference type="Proteomes" id="UP000001227">
    <property type="component" value="Chromosome"/>
</dbReference>
<dbReference type="SUPFAM" id="SSF48403">
    <property type="entry name" value="Ankyrin repeat"/>
    <property type="match status" value="1"/>
</dbReference>
<dbReference type="OrthoDB" id="5657095at2"/>
<keyword evidence="5" id="KW-1185">Reference proteome</keyword>
<dbReference type="eggNOG" id="COG0666">
    <property type="taxonomic scope" value="Bacteria"/>
</dbReference>
<dbReference type="STRING" id="452471.Aasi_0131"/>
<dbReference type="SMART" id="SM00248">
    <property type="entry name" value="ANK"/>
    <property type="match status" value="2"/>
</dbReference>
<feature type="repeat" description="ANK" evidence="3">
    <location>
        <begin position="25"/>
        <end position="57"/>
    </location>
</feature>
<organism evidence="4 5">
    <name type="scientific">Amoebophilus asiaticus (strain 5a2)</name>
    <dbReference type="NCBI Taxonomy" id="452471"/>
    <lineage>
        <taxon>Bacteria</taxon>
        <taxon>Pseudomonadati</taxon>
        <taxon>Bacteroidota</taxon>
        <taxon>Cytophagia</taxon>
        <taxon>Cytophagales</taxon>
        <taxon>Amoebophilaceae</taxon>
        <taxon>Candidatus Amoebophilus</taxon>
    </lineage>
</organism>
<dbReference type="AlphaFoldDB" id="B3EUF9"/>
<evidence type="ECO:0000313" key="5">
    <source>
        <dbReference type="Proteomes" id="UP000001227"/>
    </source>
</evidence>
<feature type="repeat" description="ANK" evidence="3">
    <location>
        <begin position="58"/>
        <end position="90"/>
    </location>
</feature>
<dbReference type="EMBL" id="CP001102">
    <property type="protein sequence ID" value="ACE05578.1"/>
    <property type="molecule type" value="Genomic_DNA"/>
</dbReference>
<name>B3EUF9_AMOA5</name>
<dbReference type="InterPro" id="IPR036770">
    <property type="entry name" value="Ankyrin_rpt-contain_sf"/>
</dbReference>
<reference evidence="4 5" key="1">
    <citation type="journal article" date="2010" name="J. Bacteriol.">
        <title>The genome of the amoeba symbiont 'Candidatus Amoebophilus asiaticus' reveals common mechanisms for host cell interaction among amoeba-associated bacteria.</title>
        <authorList>
            <person name="Schmitz-Esser S."/>
            <person name="Tischler P."/>
            <person name="Arnold R."/>
            <person name="Montanaro J."/>
            <person name="Wagner M."/>
            <person name="Rattei T."/>
            <person name="Horn M."/>
        </authorList>
    </citation>
    <scope>NUCLEOTIDE SEQUENCE [LARGE SCALE GENOMIC DNA]</scope>
    <source>
        <strain evidence="4 5">5a2</strain>
    </source>
</reference>
<evidence type="ECO:0000256" key="1">
    <source>
        <dbReference type="ARBA" id="ARBA00022737"/>
    </source>
</evidence>
<gene>
    <name evidence="4" type="ordered locus">Aasi_0131</name>
</gene>
<dbReference type="Gene3D" id="1.25.40.20">
    <property type="entry name" value="Ankyrin repeat-containing domain"/>
    <property type="match status" value="1"/>
</dbReference>
<proteinExistence type="predicted"/>
<evidence type="ECO:0000256" key="2">
    <source>
        <dbReference type="ARBA" id="ARBA00023043"/>
    </source>
</evidence>
<dbReference type="HOGENOM" id="CLU_2079789_0_0_10"/>
<dbReference type="InterPro" id="IPR002110">
    <property type="entry name" value="Ankyrin_rpt"/>
</dbReference>
<sequence length="117" mass="13174">MLKFLLNELITRNLDKALNYKFGRNRRSLLHIAIAYSLNEEAEKLIEKGLDINVQDVNGSTPLHLAVLGTNRGGIKLLLDKGANINIPNKRNKIPNDYSKYHLGEGLDERIKPKAAQ</sequence>
<accession>B3EUF9</accession>